<dbReference type="Pfam" id="PF02801">
    <property type="entry name" value="Ketoacyl-synt_C"/>
    <property type="match status" value="1"/>
</dbReference>
<dbReference type="SUPFAM" id="SSF53901">
    <property type="entry name" value="Thiolase-like"/>
    <property type="match status" value="2"/>
</dbReference>
<dbReference type="PROSITE" id="PS52004">
    <property type="entry name" value="KS3_2"/>
    <property type="match status" value="1"/>
</dbReference>
<evidence type="ECO:0000256" key="1">
    <source>
        <dbReference type="ARBA" id="ARBA00008467"/>
    </source>
</evidence>
<keyword evidence="2 4" id="KW-0808">Transferase</keyword>
<sequence length="423" mass="44580">MSEGVYVTGIGLLAPNGSGLEQHWAATLAGRSGIATLSRFDVSRYPVRLAGQVDDFDAARHLPSRLLPQTDISTQLALVAADWALADAEIDEGFFADYDTGVVTSNATGGFEFTHREFRKLWTRGSAAVSVYESFAWFYAVNTGQISIRNQFRGPSSALVAEQAGGLDAIGHARRTIRRGTPMVVTGGVDSALDPWGWVAQIASGRLSTATDAHRAYRPFDVDACGYVPGEGGAILVLETASAAAARGARQVYGEIAGYATTFDPPPGSPRPPGLRRAAESALADAGLTPDQVDVVFADASGVPELDRAEAAAISGLFGPFAVPVTAPKALTGRMYSGGGPVDVADALLSIRDGVIPPTPGTAEVPEDYRIDLVRGVPRHHEVTTALVLARGRWGFNSAVVVRAVPGPRTPAPRRPRQPQERT</sequence>
<dbReference type="CDD" id="cd00832">
    <property type="entry name" value="CLF"/>
    <property type="match status" value="1"/>
</dbReference>
<evidence type="ECO:0000256" key="3">
    <source>
        <dbReference type="ARBA" id="ARBA00023315"/>
    </source>
</evidence>
<name>W7IV89_9PSEU</name>
<proteinExistence type="inferred from homology"/>
<organism evidence="6 7">
    <name type="scientific">Actinokineospora spheciospongiae</name>
    <dbReference type="NCBI Taxonomy" id="909613"/>
    <lineage>
        <taxon>Bacteria</taxon>
        <taxon>Bacillati</taxon>
        <taxon>Actinomycetota</taxon>
        <taxon>Actinomycetes</taxon>
        <taxon>Pseudonocardiales</taxon>
        <taxon>Pseudonocardiaceae</taxon>
        <taxon>Actinokineospora</taxon>
    </lineage>
</organism>
<accession>A0A8E2X1F1</accession>
<dbReference type="InterPro" id="IPR016039">
    <property type="entry name" value="Thiolase-like"/>
</dbReference>
<keyword evidence="3" id="KW-0012">Acyltransferase</keyword>
<comment type="similarity">
    <text evidence="1 4">Belongs to the thiolase-like superfamily. Beta-ketoacyl-ACP synthases family.</text>
</comment>
<dbReference type="InterPro" id="IPR014031">
    <property type="entry name" value="Ketoacyl_synth_C"/>
</dbReference>
<dbReference type="Pfam" id="PF00109">
    <property type="entry name" value="ketoacyl-synt"/>
    <property type="match status" value="1"/>
</dbReference>
<dbReference type="OrthoDB" id="416758at2"/>
<feature type="domain" description="Ketosynthase family 3 (KS3)" evidence="5">
    <location>
        <begin position="2"/>
        <end position="404"/>
    </location>
</feature>
<gene>
    <name evidence="6" type="ORF">UO65_4076</name>
</gene>
<evidence type="ECO:0000313" key="6">
    <source>
        <dbReference type="EMBL" id="EWC60652.1"/>
    </source>
</evidence>
<dbReference type="InterPro" id="IPR020841">
    <property type="entry name" value="PKS_Beta-ketoAc_synthase_dom"/>
</dbReference>
<dbReference type="RefSeq" id="WP_052021392.1">
    <property type="nucleotide sequence ID" value="NZ_AYXG01000148.1"/>
</dbReference>
<dbReference type="EMBL" id="AYXG01000148">
    <property type="protein sequence ID" value="EWC60652.1"/>
    <property type="molecule type" value="Genomic_DNA"/>
</dbReference>
<dbReference type="PATRIC" id="fig|909613.9.peg.4077"/>
<dbReference type="GO" id="GO:0004315">
    <property type="term" value="F:3-oxoacyl-[acyl-carrier-protein] synthase activity"/>
    <property type="evidence" value="ECO:0007669"/>
    <property type="project" value="TreeGrafter"/>
</dbReference>
<dbReference type="AlphaFoldDB" id="W7IV89"/>
<dbReference type="Proteomes" id="UP000019277">
    <property type="component" value="Unassembled WGS sequence"/>
</dbReference>
<dbReference type="PANTHER" id="PTHR11712:SF322">
    <property type="entry name" value="POLYKETIDE BETA-KETOACYL SYNTHASE 2-RELATED"/>
    <property type="match status" value="1"/>
</dbReference>
<protein>
    <submittedName>
        <fullName evidence="6">Polyketide chain length factor WhiE-CLF</fullName>
    </submittedName>
</protein>
<comment type="caution">
    <text evidence="6">The sequence shown here is derived from an EMBL/GenBank/DDBJ whole genome shotgun (WGS) entry which is preliminary data.</text>
</comment>
<keyword evidence="7" id="KW-1185">Reference proteome</keyword>
<reference evidence="6 7" key="1">
    <citation type="journal article" date="2014" name="Genome Announc.">
        <title>Draft Genome Sequence of the Antitrypanosomally Active Sponge-Associated Bacterium Actinokineospora sp. Strain EG49.</title>
        <authorList>
            <person name="Harjes J."/>
            <person name="Ryu T."/>
            <person name="Abdelmohsen U.R."/>
            <person name="Moitinho-Silva L."/>
            <person name="Horn H."/>
            <person name="Ravasi T."/>
            <person name="Hentschel U."/>
        </authorList>
    </citation>
    <scope>NUCLEOTIDE SEQUENCE [LARGE SCALE GENOMIC DNA]</scope>
    <source>
        <strain evidence="6 7">EG49</strain>
    </source>
</reference>
<dbReference type="PANTHER" id="PTHR11712">
    <property type="entry name" value="POLYKETIDE SYNTHASE-RELATED"/>
    <property type="match status" value="1"/>
</dbReference>
<evidence type="ECO:0000256" key="2">
    <source>
        <dbReference type="ARBA" id="ARBA00022679"/>
    </source>
</evidence>
<evidence type="ECO:0000313" key="7">
    <source>
        <dbReference type="Proteomes" id="UP000019277"/>
    </source>
</evidence>
<dbReference type="Gene3D" id="3.40.47.10">
    <property type="match status" value="2"/>
</dbReference>
<dbReference type="STRING" id="909613.UO65_4076"/>
<dbReference type="eggNOG" id="COG0304">
    <property type="taxonomic scope" value="Bacteria"/>
</dbReference>
<evidence type="ECO:0000256" key="4">
    <source>
        <dbReference type="RuleBase" id="RU003694"/>
    </source>
</evidence>
<dbReference type="InterPro" id="IPR014030">
    <property type="entry name" value="Ketoacyl_synth_N"/>
</dbReference>
<accession>W7IV89</accession>
<dbReference type="FunFam" id="3.40.47.10:FF:000089">
    <property type="entry name" value="Putative polyketide beta-ketoacyl synthase 2"/>
    <property type="match status" value="1"/>
</dbReference>
<evidence type="ECO:0000259" key="5">
    <source>
        <dbReference type="PROSITE" id="PS52004"/>
    </source>
</evidence>
<dbReference type="InterPro" id="IPR000794">
    <property type="entry name" value="Beta-ketoacyl_synthase"/>
</dbReference>
<dbReference type="SMART" id="SM00825">
    <property type="entry name" value="PKS_KS"/>
    <property type="match status" value="1"/>
</dbReference>
<dbReference type="GO" id="GO:0006633">
    <property type="term" value="P:fatty acid biosynthetic process"/>
    <property type="evidence" value="ECO:0007669"/>
    <property type="project" value="TreeGrafter"/>
</dbReference>